<keyword evidence="1" id="KW-0812">Transmembrane</keyword>
<gene>
    <name evidence="2" type="ORF">HW556_16300</name>
</gene>
<accession>A0ABX2Q651</accession>
<comment type="caution">
    <text evidence="2">The sequence shown here is derived from an EMBL/GenBank/DDBJ whole genome shotgun (WGS) entry which is preliminary data.</text>
</comment>
<feature type="transmembrane region" description="Helical" evidence="1">
    <location>
        <begin position="138"/>
        <end position="159"/>
    </location>
</feature>
<dbReference type="RefSeq" id="WP_176901180.1">
    <property type="nucleotide sequence ID" value="NZ_JABKAV010000076.1"/>
</dbReference>
<protein>
    <recommendedName>
        <fullName evidence="4">Lipopolysaccharide biosynthesis protein</fullName>
    </recommendedName>
</protein>
<evidence type="ECO:0000313" key="2">
    <source>
        <dbReference type="EMBL" id="NVO86449.1"/>
    </source>
</evidence>
<organism evidence="2 3">
    <name type="scientific">Hymenobacter terrestris</name>
    <dbReference type="NCBI Taxonomy" id="2748310"/>
    <lineage>
        <taxon>Bacteria</taxon>
        <taxon>Pseudomonadati</taxon>
        <taxon>Bacteroidota</taxon>
        <taxon>Cytophagia</taxon>
        <taxon>Cytophagales</taxon>
        <taxon>Hymenobacteraceae</taxon>
        <taxon>Hymenobacter</taxon>
    </lineage>
</organism>
<feature type="transmembrane region" description="Helical" evidence="1">
    <location>
        <begin position="430"/>
        <end position="448"/>
    </location>
</feature>
<keyword evidence="1" id="KW-0472">Membrane</keyword>
<feature type="transmembrane region" description="Helical" evidence="1">
    <location>
        <begin position="171"/>
        <end position="188"/>
    </location>
</feature>
<feature type="transmembrane region" description="Helical" evidence="1">
    <location>
        <begin position="66"/>
        <end position="86"/>
    </location>
</feature>
<feature type="transmembrane region" description="Helical" evidence="1">
    <location>
        <begin position="335"/>
        <end position="358"/>
    </location>
</feature>
<feature type="transmembrane region" description="Helical" evidence="1">
    <location>
        <begin position="36"/>
        <end position="54"/>
    </location>
</feature>
<feature type="transmembrane region" description="Helical" evidence="1">
    <location>
        <begin position="407"/>
        <end position="424"/>
    </location>
</feature>
<evidence type="ECO:0000313" key="3">
    <source>
        <dbReference type="Proteomes" id="UP000626554"/>
    </source>
</evidence>
<feature type="transmembrane region" description="Helical" evidence="1">
    <location>
        <begin position="200"/>
        <end position="222"/>
    </location>
</feature>
<feature type="transmembrane region" description="Helical" evidence="1">
    <location>
        <begin position="292"/>
        <end position="315"/>
    </location>
</feature>
<evidence type="ECO:0000256" key="1">
    <source>
        <dbReference type="SAM" id="Phobius"/>
    </source>
</evidence>
<keyword evidence="1" id="KW-1133">Transmembrane helix</keyword>
<keyword evidence="3" id="KW-1185">Reference proteome</keyword>
<feature type="transmembrane region" description="Helical" evidence="1">
    <location>
        <begin position="106"/>
        <end position="132"/>
    </location>
</feature>
<proteinExistence type="predicted"/>
<name>A0ABX2Q651_9BACT</name>
<sequence>MAHQSNGQLGHFLPYLLGRHLRAVFWPAGAGSRATIGLLGLLSAIYGLVLGYLLRHHDNLPADTLPKLLAAINGVLFATALLADFLPSYRAVQRPLPEPLPVSARLNATTAFVLDVVSVRRGLLLLFLLAALVAAPEYWRPLGLSLLVWLSATALSFNLRLLLSVGRWRHPLFWLNLLCLGAAVLWLSQEFEMVAGPLAGWLRVLAVAGPLLLWAAALWLVAPWFSARYMPEPTHAPGANGRWLARLSPEWKLYIHKTRPALLMGMAMKVGFLVFCAYMLRSNDNQEFVIRAFFYFAFLPIVGFTYINNNLLGYIWTATANELERLGLTRRLLALYLRLAVPIMLIECLIAAAFLLALFPRFMWRYLLLLPLTAAPALALGLWGSVAKAKPVREAVTFSTMRHNASTLINIITMLTAAALYLMPWWWARIALALVVTLTAIVPVRRILSNHGPTRRRLWQALMHG</sequence>
<dbReference type="EMBL" id="JABKAV010000076">
    <property type="protein sequence ID" value="NVO86449.1"/>
    <property type="molecule type" value="Genomic_DNA"/>
</dbReference>
<evidence type="ECO:0008006" key="4">
    <source>
        <dbReference type="Google" id="ProtNLM"/>
    </source>
</evidence>
<feature type="transmembrane region" description="Helical" evidence="1">
    <location>
        <begin position="364"/>
        <end position="386"/>
    </location>
</feature>
<feature type="transmembrane region" description="Helical" evidence="1">
    <location>
        <begin position="261"/>
        <end position="280"/>
    </location>
</feature>
<reference evidence="2 3" key="1">
    <citation type="submission" date="2020-05" db="EMBL/GenBank/DDBJ databases">
        <title>Hymenobacter terrestris sp. nov. and Hymenobacter lapidiphilus sp. nov., isolated from regoliths in Antarctica.</title>
        <authorList>
            <person name="Sedlacek I."/>
            <person name="Pantucek R."/>
            <person name="Zeman M."/>
            <person name="Holochova P."/>
            <person name="Kralova S."/>
            <person name="Stankova E."/>
            <person name="Sedo O."/>
            <person name="Micenkova L."/>
            <person name="Svec P."/>
            <person name="Gupta V."/>
            <person name="Sood U."/>
            <person name="Korpole U.S."/>
            <person name="Lal R."/>
        </authorList>
    </citation>
    <scope>NUCLEOTIDE SEQUENCE [LARGE SCALE GENOMIC DNA]</scope>
    <source>
        <strain evidence="2 3">P5252</strain>
    </source>
</reference>
<dbReference type="Proteomes" id="UP000626554">
    <property type="component" value="Unassembled WGS sequence"/>
</dbReference>